<protein>
    <submittedName>
        <fullName evidence="1">Uncharacterized protein</fullName>
    </submittedName>
</protein>
<evidence type="ECO:0000313" key="2">
    <source>
        <dbReference type="Proteomes" id="UP001153332"/>
    </source>
</evidence>
<organism evidence="1 2">
    <name type="scientific">Lasiodiplodia mahajangana</name>
    <dbReference type="NCBI Taxonomy" id="1108764"/>
    <lineage>
        <taxon>Eukaryota</taxon>
        <taxon>Fungi</taxon>
        <taxon>Dikarya</taxon>
        <taxon>Ascomycota</taxon>
        <taxon>Pezizomycotina</taxon>
        <taxon>Dothideomycetes</taxon>
        <taxon>Dothideomycetes incertae sedis</taxon>
        <taxon>Botryosphaeriales</taxon>
        <taxon>Botryosphaeriaceae</taxon>
        <taxon>Lasiodiplodia</taxon>
    </lineage>
</organism>
<dbReference type="Proteomes" id="UP001153332">
    <property type="component" value="Unassembled WGS sequence"/>
</dbReference>
<sequence>MQPPRNRALKQRRFPPIPPSPQNSLINKPDKLLSSLLLNHKPTIQDAANNRSLPTLRGAQVEEDPLSLIAAANNMFADNIDPTNPVPNLKRTLI</sequence>
<evidence type="ECO:0000313" key="1">
    <source>
        <dbReference type="EMBL" id="KAJ8126914.1"/>
    </source>
</evidence>
<comment type="caution">
    <text evidence="1">The sequence shown here is derived from an EMBL/GenBank/DDBJ whole genome shotgun (WGS) entry which is preliminary data.</text>
</comment>
<proteinExistence type="predicted"/>
<accession>A0ACC2JHS7</accession>
<dbReference type="EMBL" id="JAPUUL010001642">
    <property type="protein sequence ID" value="KAJ8126914.1"/>
    <property type="molecule type" value="Genomic_DNA"/>
</dbReference>
<reference evidence="1" key="1">
    <citation type="submission" date="2022-12" db="EMBL/GenBank/DDBJ databases">
        <title>Genome Sequence of Lasiodiplodia mahajangana.</title>
        <authorList>
            <person name="Buettner E."/>
        </authorList>
    </citation>
    <scope>NUCLEOTIDE SEQUENCE</scope>
    <source>
        <strain evidence="1">VT137</strain>
    </source>
</reference>
<keyword evidence="2" id="KW-1185">Reference proteome</keyword>
<name>A0ACC2JHS7_9PEZI</name>
<gene>
    <name evidence="1" type="ORF">O1611_g6725</name>
</gene>